<gene>
    <name evidence="1" type="ORF">BVC80_209g248</name>
</gene>
<dbReference type="EMBL" id="MVGT01002328">
    <property type="protein sequence ID" value="OVA08509.1"/>
    <property type="molecule type" value="Genomic_DNA"/>
</dbReference>
<reference evidence="1 2" key="1">
    <citation type="journal article" date="2017" name="Mol. Plant">
        <title>The Genome of Medicinal Plant Macleaya cordata Provides New Insights into Benzylisoquinoline Alkaloids Metabolism.</title>
        <authorList>
            <person name="Liu X."/>
            <person name="Liu Y."/>
            <person name="Huang P."/>
            <person name="Ma Y."/>
            <person name="Qing Z."/>
            <person name="Tang Q."/>
            <person name="Cao H."/>
            <person name="Cheng P."/>
            <person name="Zheng Y."/>
            <person name="Yuan Z."/>
            <person name="Zhou Y."/>
            <person name="Liu J."/>
            <person name="Tang Z."/>
            <person name="Zhuo Y."/>
            <person name="Zhang Y."/>
            <person name="Yu L."/>
            <person name="Huang J."/>
            <person name="Yang P."/>
            <person name="Peng Q."/>
            <person name="Zhang J."/>
            <person name="Jiang W."/>
            <person name="Zhang Z."/>
            <person name="Lin K."/>
            <person name="Ro D.K."/>
            <person name="Chen X."/>
            <person name="Xiong X."/>
            <person name="Shang Y."/>
            <person name="Huang S."/>
            <person name="Zeng J."/>
        </authorList>
    </citation>
    <scope>NUCLEOTIDE SEQUENCE [LARGE SCALE GENOMIC DNA]</scope>
    <source>
        <strain evidence="2">cv. BLH2017</strain>
        <tissue evidence="1">Root</tissue>
    </source>
</reference>
<protein>
    <submittedName>
        <fullName evidence="1">Uncharacterized protein</fullName>
    </submittedName>
</protein>
<dbReference type="AlphaFoldDB" id="A0A200QDF2"/>
<sequence length="328" mass="37170">MDFVEGKVHGRERDPSLKLIDRVNELEFGNSHLIREWKISDLQKVSIQKQHPIISIVVLRIPRTSLVEYQNQQSQFSNSAGKELKSLPYSFPATTIREIVCSPMVEARCSVQLDFPCALKIGETLVEELCFLMLLIKLLHRRIMHVLRFEHGETYTVNVGRLLADHSWSRCGNVRGVITVKFSCDLYSSSKLVDCVLDEVLRLQVEGPSDDDVSAILESDQLAYETGLEQNYHWWNRIVRSYVSPAYIGDPSCCFIAEITAAEVSKFAENYRTSCNCVIVTIEPRSHVTIEDLSSSVLKINSLEKEGSISNLEHNITKEIVSRPPDLG</sequence>
<accession>A0A200QDF2</accession>
<dbReference type="InterPro" id="IPR011249">
    <property type="entry name" value="Metalloenz_LuxS/M16"/>
</dbReference>
<proteinExistence type="predicted"/>
<dbReference type="STRING" id="56857.A0A200QDF2"/>
<dbReference type="OrthoDB" id="1737330at2759"/>
<evidence type="ECO:0000313" key="2">
    <source>
        <dbReference type="Proteomes" id="UP000195402"/>
    </source>
</evidence>
<evidence type="ECO:0000313" key="1">
    <source>
        <dbReference type="EMBL" id="OVA08509.1"/>
    </source>
</evidence>
<dbReference type="SUPFAM" id="SSF63411">
    <property type="entry name" value="LuxS/MPP-like metallohydrolase"/>
    <property type="match status" value="1"/>
</dbReference>
<comment type="caution">
    <text evidence="1">The sequence shown here is derived from an EMBL/GenBank/DDBJ whole genome shotgun (WGS) entry which is preliminary data.</text>
</comment>
<dbReference type="InParanoid" id="A0A200QDF2"/>
<organism evidence="1 2">
    <name type="scientific">Macleaya cordata</name>
    <name type="common">Five-seeded plume-poppy</name>
    <name type="synonym">Bocconia cordata</name>
    <dbReference type="NCBI Taxonomy" id="56857"/>
    <lineage>
        <taxon>Eukaryota</taxon>
        <taxon>Viridiplantae</taxon>
        <taxon>Streptophyta</taxon>
        <taxon>Embryophyta</taxon>
        <taxon>Tracheophyta</taxon>
        <taxon>Spermatophyta</taxon>
        <taxon>Magnoliopsida</taxon>
        <taxon>Ranunculales</taxon>
        <taxon>Papaveraceae</taxon>
        <taxon>Papaveroideae</taxon>
        <taxon>Macleaya</taxon>
    </lineage>
</organism>
<dbReference type="Gene3D" id="3.30.830.10">
    <property type="entry name" value="Metalloenzyme, LuxS/M16 peptidase-like"/>
    <property type="match status" value="1"/>
</dbReference>
<dbReference type="GO" id="GO:0046872">
    <property type="term" value="F:metal ion binding"/>
    <property type="evidence" value="ECO:0007669"/>
    <property type="project" value="InterPro"/>
</dbReference>
<dbReference type="Proteomes" id="UP000195402">
    <property type="component" value="Unassembled WGS sequence"/>
</dbReference>
<keyword evidence="2" id="KW-1185">Reference proteome</keyword>
<name>A0A200QDF2_MACCD</name>